<dbReference type="InterPro" id="IPR006084">
    <property type="entry name" value="XPG/Rad2"/>
</dbReference>
<dbReference type="GO" id="GO:0006281">
    <property type="term" value="P:DNA repair"/>
    <property type="evidence" value="ECO:0007669"/>
    <property type="project" value="UniProtKB-ARBA"/>
</dbReference>
<name>G4TRG7_SERID</name>
<dbReference type="OMA" id="ANSCEMH"/>
<feature type="compositionally biased region" description="Basic residues" evidence="3">
    <location>
        <begin position="581"/>
        <end position="594"/>
    </location>
</feature>
<feature type="region of interest" description="Disordered" evidence="3">
    <location>
        <begin position="554"/>
        <end position="648"/>
    </location>
</feature>
<dbReference type="HOGENOM" id="CLU_007575_1_0_1"/>
<dbReference type="InterPro" id="IPR037316">
    <property type="entry name" value="Yen1_H3TH"/>
</dbReference>
<evidence type="ECO:0000313" key="6">
    <source>
        <dbReference type="EMBL" id="CCA73914.1"/>
    </source>
</evidence>
<feature type="domain" description="XPG-I" evidence="4">
    <location>
        <begin position="134"/>
        <end position="201"/>
    </location>
</feature>
<dbReference type="Gene3D" id="3.40.50.1010">
    <property type="entry name" value="5'-nuclease"/>
    <property type="match status" value="1"/>
</dbReference>
<dbReference type="CDD" id="cd09906">
    <property type="entry name" value="H3TH_YEN1"/>
    <property type="match status" value="1"/>
</dbReference>
<protein>
    <submittedName>
        <fullName evidence="6">Related to DNA repair endonuclease rad2</fullName>
    </submittedName>
</protein>
<dbReference type="STRING" id="1109443.G4TRG7"/>
<accession>G4TRG7</accession>
<dbReference type="CDD" id="cd09870">
    <property type="entry name" value="PIN_YEN1"/>
    <property type="match status" value="1"/>
</dbReference>
<evidence type="ECO:0000313" key="7">
    <source>
        <dbReference type="Proteomes" id="UP000007148"/>
    </source>
</evidence>
<keyword evidence="1" id="KW-0540">Nuclease</keyword>
<keyword evidence="6" id="KW-0255">Endonuclease</keyword>
<evidence type="ECO:0000259" key="5">
    <source>
        <dbReference type="SMART" id="SM00485"/>
    </source>
</evidence>
<feature type="compositionally biased region" description="Basic and acidic residues" evidence="3">
    <location>
        <begin position="557"/>
        <end position="579"/>
    </location>
</feature>
<feature type="compositionally biased region" description="Polar residues" evidence="3">
    <location>
        <begin position="881"/>
        <end position="902"/>
    </location>
</feature>
<dbReference type="SUPFAM" id="SSF47807">
    <property type="entry name" value="5' to 3' exonuclease, C-terminal subdomain"/>
    <property type="match status" value="1"/>
</dbReference>
<gene>
    <name evidence="6" type="ORF">PIIN_07867</name>
</gene>
<dbReference type="PRINTS" id="PR00853">
    <property type="entry name" value="XPGRADSUPER"/>
</dbReference>
<dbReference type="InterPro" id="IPR029060">
    <property type="entry name" value="PIN-like_dom_sf"/>
</dbReference>
<feature type="compositionally biased region" description="Acidic residues" evidence="3">
    <location>
        <begin position="707"/>
        <end position="722"/>
    </location>
</feature>
<feature type="region of interest" description="Disordered" evidence="3">
    <location>
        <begin position="666"/>
        <end position="921"/>
    </location>
</feature>
<feature type="region of interest" description="Disordered" evidence="3">
    <location>
        <begin position="954"/>
        <end position="978"/>
    </location>
</feature>
<sequence>MGVPGLWEILRPAAQQRSIVHLAIYDGFLSDEHNKRGYRIGIDASIWFFHSHSSREGENPELRMLFFRLAKFLALPLLPLFVFDGPRRPHYKRGKRVMGAQHGLTSSFKRMIEAYGFEHHQASRTLTYKQPLTRYLKAPGEAEAELAYLNRIGIIDAVLSDDVDNFLFGATLVMRNPSATLSGNKNLAMRNADGKQDKEHVILFSAELIKDHADIQLSHGGFILMGLLSGGDYSTGLHKCGIKTSHGLARAGFGDYLIELYESTPPHQLQNALSEWREQLRRYLSTDPDGHIGRKQKSLAKSIPDTFPPLDILESYLRPVTSETIGHIPNFEWAKQPSLKEIANSCEMHYEWGVKPLIIKRFRTVIWPGAVVRVLRASVMKGDQKEQRQAAARGVLYTPSHGRRDAQTAFGTPSKLVSESLSRLELSRPARGNPFDDDYVREPTYEPLIVKIHSQRQHASTDHVLEYRVEIAPEQFVRMTEAGLLNLRREDSIDVANFGRRRMLLDNEDEFGGFGEEGEGENKSKTADPLEHMRIWIPACMLEMVEPELVEEYENSVDAKERKKVAREQRAKDKAEGRVAPKSRSKASPRKKAQTRAIEGDESDDLLPESPTKPKAKSKIGARRENHDPDTDMESLGTSNKGKKSGPVVRDLPISLAALLETHIDSPSINLPNAPSRNIPATTSKGKGRDKDKVAPRFLFSMKPDYVDLDAEEEKEGEELDPYEALRRNREITSSGSSGMPSRSTSGQSSTQTPSSGPSIHTLLSSGTTSLINKPPTMTSSTSTSRRLPPAFASCTGKNARKKGPHGPGPEPMEDFTDLFATASSEDERLTYGRGRSAQGPEDVSSSGPGGGRGQRTNRFVHSDSEEDDHLPISRSKGKKPTSNLGAPIRSSSKTANLVGSSKSKEGIHPANDPSNAANSRAPAGVSIIELLDSDSDTPISTQPVLKQAAKHVAPKPFPSTSRRPAHADVSIIDLDSD</sequence>
<evidence type="ECO:0000259" key="4">
    <source>
        <dbReference type="SMART" id="SM00484"/>
    </source>
</evidence>
<dbReference type="InterPro" id="IPR006085">
    <property type="entry name" value="XPG_DNA_repair_N"/>
</dbReference>
<dbReference type="EMBL" id="CAFZ01000263">
    <property type="protein sequence ID" value="CCA73914.1"/>
    <property type="molecule type" value="Genomic_DNA"/>
</dbReference>
<feature type="region of interest" description="Disordered" evidence="3">
    <location>
        <begin position="389"/>
        <end position="412"/>
    </location>
</feature>
<feature type="compositionally biased region" description="Polar residues" evidence="3">
    <location>
        <begin position="666"/>
        <end position="685"/>
    </location>
</feature>
<evidence type="ECO:0000256" key="1">
    <source>
        <dbReference type="ARBA" id="ARBA00022722"/>
    </source>
</evidence>
<dbReference type="InterPro" id="IPR041177">
    <property type="entry name" value="GEN1_C"/>
</dbReference>
<dbReference type="GO" id="GO:0008821">
    <property type="term" value="F:crossover junction DNA endonuclease activity"/>
    <property type="evidence" value="ECO:0007669"/>
    <property type="project" value="InterPro"/>
</dbReference>
<dbReference type="PANTHER" id="PTHR11081:SF75">
    <property type="entry name" value="ENDONUCLEASE, PUTATIVE (AFU_ORTHOLOGUE AFUA_3G13260)-RELATED"/>
    <property type="match status" value="1"/>
</dbReference>
<comment type="caution">
    <text evidence="6">The sequence shown here is derived from an EMBL/GenBank/DDBJ whole genome shotgun (WGS) entry which is preliminary data.</text>
</comment>
<dbReference type="InterPro" id="IPR006086">
    <property type="entry name" value="XPG-I_dom"/>
</dbReference>
<dbReference type="PANTHER" id="PTHR11081">
    <property type="entry name" value="FLAP ENDONUCLEASE FAMILY MEMBER"/>
    <property type="match status" value="1"/>
</dbReference>
<reference evidence="6 7" key="1">
    <citation type="journal article" date="2011" name="PLoS Pathog.">
        <title>Endophytic Life Strategies Decoded by Genome and Transcriptome Analyses of the Mutualistic Root Symbiont Piriformospora indica.</title>
        <authorList>
            <person name="Zuccaro A."/>
            <person name="Lahrmann U."/>
            <person name="Guldener U."/>
            <person name="Langen G."/>
            <person name="Pfiffi S."/>
            <person name="Biedenkopf D."/>
            <person name="Wong P."/>
            <person name="Samans B."/>
            <person name="Grimm C."/>
            <person name="Basiewicz M."/>
            <person name="Murat C."/>
            <person name="Martin F."/>
            <person name="Kogel K.H."/>
        </authorList>
    </citation>
    <scope>NUCLEOTIDE SEQUENCE [LARGE SCALE GENOMIC DNA]</scope>
    <source>
        <strain evidence="6 7">DSM 11827</strain>
    </source>
</reference>
<dbReference type="AlphaFoldDB" id="G4TRG7"/>
<dbReference type="SUPFAM" id="SSF88723">
    <property type="entry name" value="PIN domain-like"/>
    <property type="match status" value="1"/>
</dbReference>
<keyword evidence="7" id="KW-1185">Reference proteome</keyword>
<dbReference type="eggNOG" id="KOG2520">
    <property type="taxonomic scope" value="Eukaryota"/>
</dbReference>
<dbReference type="OrthoDB" id="2959108at2759"/>
<feature type="compositionally biased region" description="Low complexity" evidence="3">
    <location>
        <begin position="733"/>
        <end position="759"/>
    </location>
</feature>
<dbReference type="Pfam" id="PF18380">
    <property type="entry name" value="GEN1_C"/>
    <property type="match status" value="1"/>
</dbReference>
<dbReference type="GO" id="GO:0017108">
    <property type="term" value="F:5'-flap endonuclease activity"/>
    <property type="evidence" value="ECO:0007669"/>
    <property type="project" value="TreeGrafter"/>
</dbReference>
<feature type="domain" description="XPG N-terminal" evidence="5">
    <location>
        <begin position="1"/>
        <end position="106"/>
    </location>
</feature>
<feature type="compositionally biased region" description="Low complexity" evidence="3">
    <location>
        <begin position="775"/>
        <end position="790"/>
    </location>
</feature>
<keyword evidence="2" id="KW-0378">Hydrolase</keyword>
<proteinExistence type="predicted"/>
<dbReference type="InterPro" id="IPR036279">
    <property type="entry name" value="5-3_exonuclease_C_sf"/>
</dbReference>
<dbReference type="InParanoid" id="G4TRG7"/>
<evidence type="ECO:0000256" key="2">
    <source>
        <dbReference type="ARBA" id="ARBA00022801"/>
    </source>
</evidence>
<dbReference type="Pfam" id="PF00867">
    <property type="entry name" value="XPG_I"/>
    <property type="match status" value="1"/>
</dbReference>
<dbReference type="SMART" id="SM00485">
    <property type="entry name" value="XPGN"/>
    <property type="match status" value="1"/>
</dbReference>
<dbReference type="Proteomes" id="UP000007148">
    <property type="component" value="Unassembled WGS sequence"/>
</dbReference>
<dbReference type="SMART" id="SM00484">
    <property type="entry name" value="XPGI"/>
    <property type="match status" value="1"/>
</dbReference>
<organism evidence="6 7">
    <name type="scientific">Serendipita indica (strain DSM 11827)</name>
    <name type="common">Root endophyte fungus</name>
    <name type="synonym">Piriformospora indica</name>
    <dbReference type="NCBI Taxonomy" id="1109443"/>
    <lineage>
        <taxon>Eukaryota</taxon>
        <taxon>Fungi</taxon>
        <taxon>Dikarya</taxon>
        <taxon>Basidiomycota</taxon>
        <taxon>Agaricomycotina</taxon>
        <taxon>Agaricomycetes</taxon>
        <taxon>Sebacinales</taxon>
        <taxon>Serendipitaceae</taxon>
        <taxon>Serendipita</taxon>
    </lineage>
</organism>
<feature type="compositionally biased region" description="Polar residues" evidence="3">
    <location>
        <begin position="762"/>
        <end position="772"/>
    </location>
</feature>
<evidence type="ECO:0000256" key="3">
    <source>
        <dbReference type="SAM" id="MobiDB-lite"/>
    </source>
</evidence>